<evidence type="ECO:0000313" key="1">
    <source>
        <dbReference type="EMBL" id="OIT21228.1"/>
    </source>
</evidence>
<dbReference type="OMA" id="CVITEME"/>
<proteinExistence type="predicted"/>
<evidence type="ECO:0000313" key="2">
    <source>
        <dbReference type="Proteomes" id="UP000187609"/>
    </source>
</evidence>
<sequence length="297" mass="34390">MACSVKVINDEITTTIAAIEESPPHLDTLKQVYLEIKRIVESTNDSLTKLLKGDYGEFPENSEMEAAAKIAAHFKSFYDRIQLKQVRENQPKFLVEEIQAMQTEEKTDFLKFFLQKRFTEISDHLRELPGLLWSYISKLVFNVLEKHCATCPQILSPKEAVRHLVESKKDAVAVLPLKYLEMERLIFNTFNPKYELLVSQSSTMEKELMEELSKGAQTMMLKNISLELVNIDHLSNYNSDIVQKAFQVYIKVGIYWDIVSLRLVEFMMIYMTSTIQELVDKIEGDLFMHICKGLMGR</sequence>
<organism evidence="1 2">
    <name type="scientific">Nicotiana attenuata</name>
    <name type="common">Coyote tobacco</name>
    <dbReference type="NCBI Taxonomy" id="49451"/>
    <lineage>
        <taxon>Eukaryota</taxon>
        <taxon>Viridiplantae</taxon>
        <taxon>Streptophyta</taxon>
        <taxon>Embryophyta</taxon>
        <taxon>Tracheophyta</taxon>
        <taxon>Spermatophyta</taxon>
        <taxon>Magnoliopsida</taxon>
        <taxon>eudicotyledons</taxon>
        <taxon>Gunneridae</taxon>
        <taxon>Pentapetalae</taxon>
        <taxon>asterids</taxon>
        <taxon>lamiids</taxon>
        <taxon>Solanales</taxon>
        <taxon>Solanaceae</taxon>
        <taxon>Nicotianoideae</taxon>
        <taxon>Nicotianeae</taxon>
        <taxon>Nicotiana</taxon>
    </lineage>
</organism>
<dbReference type="Proteomes" id="UP000187609">
    <property type="component" value="Unassembled WGS sequence"/>
</dbReference>
<protein>
    <submittedName>
        <fullName evidence="1">Dynamin-related protein 4c</fullName>
    </submittedName>
</protein>
<dbReference type="KEGG" id="nau:109219185"/>
<reference evidence="1" key="1">
    <citation type="submission" date="2016-11" db="EMBL/GenBank/DDBJ databases">
        <title>The genome of Nicotiana attenuata.</title>
        <authorList>
            <person name="Xu S."/>
            <person name="Brockmoeller T."/>
            <person name="Gaquerel E."/>
            <person name="Navarro A."/>
            <person name="Kuhl H."/>
            <person name="Gase K."/>
            <person name="Ling Z."/>
            <person name="Zhou W."/>
            <person name="Kreitzer C."/>
            <person name="Stanke M."/>
            <person name="Tang H."/>
            <person name="Lyons E."/>
            <person name="Pandey P."/>
            <person name="Pandey S.P."/>
            <person name="Timmermann B."/>
            <person name="Baldwin I.T."/>
        </authorList>
    </citation>
    <scope>NUCLEOTIDE SEQUENCE [LARGE SCALE GENOMIC DNA]</scope>
    <source>
        <strain evidence="1">UT</strain>
    </source>
</reference>
<dbReference type="GeneID" id="109219185"/>
<dbReference type="Gramene" id="OIT21228">
    <property type="protein sequence ID" value="OIT21228"/>
    <property type="gene ID" value="A4A49_35605"/>
</dbReference>
<dbReference type="STRING" id="49451.A0A1J6JXQ2"/>
<dbReference type="AlphaFoldDB" id="A0A1J6JXQ2"/>
<name>A0A1J6JXQ2_NICAT</name>
<keyword evidence="2" id="KW-1185">Reference proteome</keyword>
<comment type="caution">
    <text evidence="1">The sequence shown here is derived from an EMBL/GenBank/DDBJ whole genome shotgun (WGS) entry which is preliminary data.</text>
</comment>
<gene>
    <name evidence="1" type="primary">DRP4C_1</name>
    <name evidence="1" type="ORF">A4A49_35605</name>
</gene>
<accession>A0A1J6JXQ2</accession>
<dbReference type="EMBL" id="MJEQ01004499">
    <property type="protein sequence ID" value="OIT21228.1"/>
    <property type="molecule type" value="Genomic_DNA"/>
</dbReference>